<evidence type="ECO:0000256" key="2">
    <source>
        <dbReference type="SAM" id="MobiDB-lite"/>
    </source>
</evidence>
<evidence type="ECO:0000256" key="1">
    <source>
        <dbReference type="SAM" id="Coils"/>
    </source>
</evidence>
<accession>A0ABR4KZR3</accession>
<evidence type="ECO:0000313" key="3">
    <source>
        <dbReference type="EMBL" id="KAL2857778.1"/>
    </source>
</evidence>
<feature type="compositionally biased region" description="Polar residues" evidence="2">
    <location>
        <begin position="31"/>
        <end position="41"/>
    </location>
</feature>
<gene>
    <name evidence="3" type="ORF">BJY01DRAFT_114874</name>
</gene>
<reference evidence="3 4" key="1">
    <citation type="submission" date="2024-07" db="EMBL/GenBank/DDBJ databases">
        <title>Section-level genome sequencing and comparative genomics of Aspergillus sections Usti and Cavernicolus.</title>
        <authorList>
            <consortium name="Lawrence Berkeley National Laboratory"/>
            <person name="Nybo J.L."/>
            <person name="Vesth T.C."/>
            <person name="Theobald S."/>
            <person name="Frisvad J.C."/>
            <person name="Larsen T.O."/>
            <person name="Kjaerboelling I."/>
            <person name="Rothschild-Mancinelli K."/>
            <person name="Lyhne E.K."/>
            <person name="Kogle M.E."/>
            <person name="Barry K."/>
            <person name="Clum A."/>
            <person name="Na H."/>
            <person name="Ledsgaard L."/>
            <person name="Lin J."/>
            <person name="Lipzen A."/>
            <person name="Kuo A."/>
            <person name="Riley R."/>
            <person name="Mondo S."/>
            <person name="Labutti K."/>
            <person name="Haridas S."/>
            <person name="Pangalinan J."/>
            <person name="Salamov A.A."/>
            <person name="Simmons B.A."/>
            <person name="Magnuson J.K."/>
            <person name="Chen J."/>
            <person name="Drula E."/>
            <person name="Henrissat B."/>
            <person name="Wiebenga A."/>
            <person name="Lubbers R.J."/>
            <person name="Gomes A.C."/>
            <person name="Makela M.R."/>
            <person name="Stajich J."/>
            <person name="Grigoriev I.V."/>
            <person name="Mortensen U.H."/>
            <person name="De Vries R.P."/>
            <person name="Baker S.E."/>
            <person name="Andersen M.R."/>
        </authorList>
    </citation>
    <scope>NUCLEOTIDE SEQUENCE [LARGE SCALE GENOMIC DNA]</scope>
    <source>
        <strain evidence="3 4">CBS 123904</strain>
    </source>
</reference>
<dbReference type="EMBL" id="JBFXLU010000003">
    <property type="protein sequence ID" value="KAL2857778.1"/>
    <property type="molecule type" value="Genomic_DNA"/>
</dbReference>
<dbReference type="Proteomes" id="UP001610446">
    <property type="component" value="Unassembled WGS sequence"/>
</dbReference>
<comment type="caution">
    <text evidence="3">The sequence shown here is derived from an EMBL/GenBank/DDBJ whole genome shotgun (WGS) entry which is preliminary data.</text>
</comment>
<evidence type="ECO:0000313" key="4">
    <source>
        <dbReference type="Proteomes" id="UP001610446"/>
    </source>
</evidence>
<keyword evidence="1" id="KW-0175">Coiled coil</keyword>
<feature type="region of interest" description="Disordered" evidence="2">
    <location>
        <begin position="1"/>
        <end position="41"/>
    </location>
</feature>
<name>A0ABR4KZR3_9EURO</name>
<feature type="coiled-coil region" evidence="1">
    <location>
        <begin position="72"/>
        <end position="170"/>
    </location>
</feature>
<feature type="compositionally biased region" description="Low complexity" evidence="2">
    <location>
        <begin position="12"/>
        <end position="23"/>
    </location>
</feature>
<feature type="coiled-coil region" evidence="1">
    <location>
        <begin position="204"/>
        <end position="384"/>
    </location>
</feature>
<organism evidence="3 4">
    <name type="scientific">Aspergillus pseudoustus</name>
    <dbReference type="NCBI Taxonomy" id="1810923"/>
    <lineage>
        <taxon>Eukaryota</taxon>
        <taxon>Fungi</taxon>
        <taxon>Dikarya</taxon>
        <taxon>Ascomycota</taxon>
        <taxon>Pezizomycotina</taxon>
        <taxon>Eurotiomycetes</taxon>
        <taxon>Eurotiomycetidae</taxon>
        <taxon>Eurotiales</taxon>
        <taxon>Aspergillaceae</taxon>
        <taxon>Aspergillus</taxon>
        <taxon>Aspergillus subgen. Nidulantes</taxon>
    </lineage>
</organism>
<proteinExistence type="predicted"/>
<protein>
    <submittedName>
        <fullName evidence="3">Uncharacterized protein</fullName>
    </submittedName>
</protein>
<keyword evidence="4" id="KW-1185">Reference proteome</keyword>
<sequence length="482" mass="55178">MAQQTRHQRANSTSSTPFSTSPSRIPKPLVQISSNIPSRPSNKLVPITKSWKQDLQRHQTFDVGFGDKNAAIERYQQRAASTERELERLRAENVKSELNFSALRIRLENEKSELQRQLDSAVVQLTAVQIDKAQLERDAASLRTSIDKRISEHEHQLAEERNQRISFKDRANNLGFQLLAVSGEVQTLSQDIVLAEERGRKTGYEQFIGERTQLEALASEAKRNAESYEKQLMEERAGKAELESKLDELKAHYEEIESQREEAHKAQVDAENTLKQALDEQARLEGENSDLRAKISERSTNEDAILDQIKKSKEEVLEKLGKAQQELLGSMVVEHNSASTELNDRHQQLEDNHRQRYEDLRNQFSDLANDIVKLKHELNESNQEDDPNLAVELEKTLTTRYDQLQELLTTSFLSIQETQEQLRNKVEEAMKSPQPSLPAVTEQVLEEVLPVATSTARKGQLRRCIVWNRRSGRVRVCLCPES</sequence>